<dbReference type="SUPFAM" id="SSF51445">
    <property type="entry name" value="(Trans)glycosidases"/>
    <property type="match status" value="1"/>
</dbReference>
<feature type="domain" description="PKD" evidence="2">
    <location>
        <begin position="21"/>
        <end position="96"/>
    </location>
</feature>
<dbReference type="InterPro" id="IPR000601">
    <property type="entry name" value="PKD_dom"/>
</dbReference>
<dbReference type="Pfam" id="PF18911">
    <property type="entry name" value="PKD_4"/>
    <property type="match status" value="1"/>
</dbReference>
<dbReference type="GO" id="GO:0004553">
    <property type="term" value="F:hydrolase activity, hydrolyzing O-glycosyl compounds"/>
    <property type="evidence" value="ECO:0007669"/>
    <property type="project" value="InterPro"/>
</dbReference>
<evidence type="ECO:0000259" key="1">
    <source>
        <dbReference type="Pfam" id="PF02055"/>
    </source>
</evidence>
<dbReference type="InterPro" id="IPR035986">
    <property type="entry name" value="PKD_dom_sf"/>
</dbReference>
<dbReference type="Gene3D" id="2.60.40.1180">
    <property type="entry name" value="Golgi alpha-mannosidase II"/>
    <property type="match status" value="1"/>
</dbReference>
<sequence length="554" mass="62312">MFILLFAFLLLNCEKSEPENMPPLIQQVNQEMLSVDPFTFRFSVSATDQELDPLTYFWDAGDGNFVEGEQAEEFTFTDNQSVEVIVKVLDGTGNEAIESITINTELVRAGVDLAVTYQEMEGFGGFGAQDFPWTDGPFTSERFVSDLVDDLGITILRDEVPTNFEIENDNNDPGTIALEQFNISEDHSGHHRHLGTRLQYFRDIKAANPDIKFVASVWSPPPWMKANKAVDNGTDENSAPAYNPTPDSNANQLLKENYEEFAEMCVAYIKILKKECDIDLYAFSIQNEPRFSQSYQSCLYNGEALRDLLKVVGKRFENEGIDTKLFVPEDVGHYDGIKSLVDPILQDAEARQYVDILAVHGYAFDGVTAGSQDAATWQAMYDWGKPYDIPLWMTETSGFENTMTGAVDLAKAMYTAITYGNVSAWLFWTISGSNQLDAYNLMTASGEKSKRYYVSKNFYRYVRPGALRAQGTVEKDSILILPFKHPSENTATVVLINTANQDQAMEMDLEGLPEQMVLYRTSENENCEQVAEVSPDNNRFILKANSVITLYGNY</sequence>
<dbReference type="SUPFAM" id="SSF49299">
    <property type="entry name" value="PKD domain"/>
    <property type="match status" value="1"/>
</dbReference>
<reference evidence="3" key="2">
    <citation type="journal article" date="2024" name="Antonie Van Leeuwenhoek">
        <title>Roseihalotalea indica gen. nov., sp. nov., a halophilic Bacteroidetes from mesopelagic Southwest Indian Ocean with higher carbohydrate metabolic potential.</title>
        <authorList>
            <person name="Chen B."/>
            <person name="Zhang M."/>
            <person name="Lin D."/>
            <person name="Ye J."/>
            <person name="Tang K."/>
        </authorList>
    </citation>
    <scope>NUCLEOTIDE SEQUENCE</scope>
    <source>
        <strain evidence="3">TK19036</strain>
    </source>
</reference>
<dbReference type="InterPro" id="IPR017853">
    <property type="entry name" value="GH"/>
</dbReference>
<dbReference type="AlphaFoldDB" id="A0AA49GRI8"/>
<name>A0AA49GRI8_9BACT</name>
<dbReference type="InterPro" id="IPR013783">
    <property type="entry name" value="Ig-like_fold"/>
</dbReference>
<proteinExistence type="predicted"/>
<dbReference type="Gene3D" id="3.20.20.80">
    <property type="entry name" value="Glycosidases"/>
    <property type="match status" value="1"/>
</dbReference>
<accession>A0AA49GRI8</accession>
<dbReference type="InterPro" id="IPR039743">
    <property type="entry name" value="6GAL/EXGAL"/>
</dbReference>
<gene>
    <name evidence="3" type="ORF">K4G66_05705</name>
</gene>
<reference evidence="3" key="1">
    <citation type="journal article" date="2023" name="Comput. Struct. Biotechnol. J.">
        <title>Discovery of a novel marine Bacteroidetes with a rich repertoire of carbohydrate-active enzymes.</title>
        <authorList>
            <person name="Chen B."/>
            <person name="Liu G."/>
            <person name="Chen Q."/>
            <person name="Wang H."/>
            <person name="Liu L."/>
            <person name="Tang K."/>
        </authorList>
    </citation>
    <scope>NUCLEOTIDE SEQUENCE</scope>
    <source>
        <strain evidence="3">TK19036</strain>
    </source>
</reference>
<dbReference type="InterPro" id="IPR013780">
    <property type="entry name" value="Glyco_hydro_b"/>
</dbReference>
<evidence type="ECO:0000259" key="2">
    <source>
        <dbReference type="Pfam" id="PF18911"/>
    </source>
</evidence>
<evidence type="ECO:0000313" key="3">
    <source>
        <dbReference type="EMBL" id="WKN38193.1"/>
    </source>
</evidence>
<dbReference type="InterPro" id="IPR033453">
    <property type="entry name" value="Glyco_hydro_30_TIM-barrel"/>
</dbReference>
<protein>
    <submittedName>
        <fullName evidence="3">PKD domain-containing protein</fullName>
    </submittedName>
</protein>
<dbReference type="PANTHER" id="PTHR42767:SF1">
    <property type="entry name" value="ENDO-BETA-1,6-GALACTANASE-LIKE DOMAIN-CONTAINING PROTEIN"/>
    <property type="match status" value="1"/>
</dbReference>
<dbReference type="Gene3D" id="2.60.40.10">
    <property type="entry name" value="Immunoglobulins"/>
    <property type="match status" value="1"/>
</dbReference>
<organism evidence="3">
    <name type="scientific">Roseihalotalea indica</name>
    <dbReference type="NCBI Taxonomy" id="2867963"/>
    <lineage>
        <taxon>Bacteria</taxon>
        <taxon>Pseudomonadati</taxon>
        <taxon>Bacteroidota</taxon>
        <taxon>Cytophagia</taxon>
        <taxon>Cytophagales</taxon>
        <taxon>Catalimonadaceae</taxon>
        <taxon>Roseihalotalea</taxon>
    </lineage>
</organism>
<dbReference type="EMBL" id="CP120682">
    <property type="protein sequence ID" value="WKN38193.1"/>
    <property type="molecule type" value="Genomic_DNA"/>
</dbReference>
<dbReference type="PANTHER" id="PTHR42767">
    <property type="entry name" value="ENDO-BETA-1,6-GALACTANASE"/>
    <property type="match status" value="1"/>
</dbReference>
<feature type="domain" description="Glycosyl hydrolase family 30 TIM-barrel" evidence="1">
    <location>
        <begin position="193"/>
        <end position="364"/>
    </location>
</feature>
<dbReference type="Pfam" id="PF02055">
    <property type="entry name" value="Glyco_hydro_30"/>
    <property type="match status" value="1"/>
</dbReference>
<dbReference type="CDD" id="cd00146">
    <property type="entry name" value="PKD"/>
    <property type="match status" value="1"/>
</dbReference>